<evidence type="ECO:0000313" key="4">
    <source>
        <dbReference type="Proteomes" id="UP000265520"/>
    </source>
</evidence>
<reference evidence="3 4" key="1">
    <citation type="journal article" date="2018" name="Front. Plant Sci.">
        <title>Red Clover (Trifolium pratense) and Zigzag Clover (T. medium) - A Picture of Genomic Similarities and Differences.</title>
        <authorList>
            <person name="Dluhosova J."/>
            <person name="Istvanek J."/>
            <person name="Nedelnik J."/>
            <person name="Repkova J."/>
        </authorList>
    </citation>
    <scope>NUCLEOTIDE SEQUENCE [LARGE SCALE GENOMIC DNA]</scope>
    <source>
        <strain evidence="4">cv. 10/8</strain>
        <tissue evidence="3">Leaf</tissue>
    </source>
</reference>
<dbReference type="AlphaFoldDB" id="A0A392TCQ3"/>
<accession>A0A392TCQ3</accession>
<dbReference type="Proteomes" id="UP000265520">
    <property type="component" value="Unassembled WGS sequence"/>
</dbReference>
<feature type="non-terminal residue" evidence="3">
    <location>
        <position position="55"/>
    </location>
</feature>
<dbReference type="EMBL" id="LXQA010551877">
    <property type="protein sequence ID" value="MCI58798.1"/>
    <property type="molecule type" value="Genomic_DNA"/>
</dbReference>
<evidence type="ECO:0000313" key="3">
    <source>
        <dbReference type="EMBL" id="MCI58798.1"/>
    </source>
</evidence>
<dbReference type="PROSITE" id="PS51375">
    <property type="entry name" value="PPR"/>
    <property type="match status" value="1"/>
</dbReference>
<feature type="repeat" description="PPR" evidence="2">
    <location>
        <begin position="15"/>
        <end position="49"/>
    </location>
</feature>
<dbReference type="InterPro" id="IPR002885">
    <property type="entry name" value="PPR_rpt"/>
</dbReference>
<comment type="caution">
    <text evidence="3">The sequence shown here is derived from an EMBL/GenBank/DDBJ whole genome shotgun (WGS) entry which is preliminary data.</text>
</comment>
<organism evidence="3 4">
    <name type="scientific">Trifolium medium</name>
    <dbReference type="NCBI Taxonomy" id="97028"/>
    <lineage>
        <taxon>Eukaryota</taxon>
        <taxon>Viridiplantae</taxon>
        <taxon>Streptophyta</taxon>
        <taxon>Embryophyta</taxon>
        <taxon>Tracheophyta</taxon>
        <taxon>Spermatophyta</taxon>
        <taxon>Magnoliopsida</taxon>
        <taxon>eudicotyledons</taxon>
        <taxon>Gunneridae</taxon>
        <taxon>Pentapetalae</taxon>
        <taxon>rosids</taxon>
        <taxon>fabids</taxon>
        <taxon>Fabales</taxon>
        <taxon>Fabaceae</taxon>
        <taxon>Papilionoideae</taxon>
        <taxon>50 kb inversion clade</taxon>
        <taxon>NPAAA clade</taxon>
        <taxon>Hologalegina</taxon>
        <taxon>IRL clade</taxon>
        <taxon>Trifolieae</taxon>
        <taxon>Trifolium</taxon>
    </lineage>
</organism>
<proteinExistence type="predicted"/>
<keyword evidence="4" id="KW-1185">Reference proteome</keyword>
<protein>
    <submittedName>
        <fullName evidence="3">Pentatricopeptide repeat-containing protein</fullName>
    </submittedName>
</protein>
<dbReference type="Pfam" id="PF01535">
    <property type="entry name" value="PPR"/>
    <property type="match status" value="1"/>
</dbReference>
<keyword evidence="1" id="KW-0677">Repeat</keyword>
<evidence type="ECO:0000256" key="1">
    <source>
        <dbReference type="ARBA" id="ARBA00022737"/>
    </source>
</evidence>
<dbReference type="InterPro" id="IPR011990">
    <property type="entry name" value="TPR-like_helical_dom_sf"/>
</dbReference>
<name>A0A392TCQ3_9FABA</name>
<sequence length="55" mass="6159">MVSARQVLEESLVLDLVSWNTLLAGYVNLGDVIEAERVYDRMSERTTIASNSMIV</sequence>
<evidence type="ECO:0000256" key="2">
    <source>
        <dbReference type="PROSITE-ProRule" id="PRU00708"/>
    </source>
</evidence>
<dbReference type="Gene3D" id="1.25.40.10">
    <property type="entry name" value="Tetratricopeptide repeat domain"/>
    <property type="match status" value="1"/>
</dbReference>
<dbReference type="NCBIfam" id="TIGR00756">
    <property type="entry name" value="PPR"/>
    <property type="match status" value="1"/>
</dbReference>